<gene>
    <name evidence="1" type="ORF">WMO26_05090</name>
</gene>
<evidence type="ECO:0000313" key="2">
    <source>
        <dbReference type="Proteomes" id="UP001489509"/>
    </source>
</evidence>
<accession>A0ABV1DYQ9</accession>
<organism evidence="1 2">
    <name type="scientific">Solibaculum intestinale</name>
    <dbReference type="NCBI Taxonomy" id="3133165"/>
    <lineage>
        <taxon>Bacteria</taxon>
        <taxon>Bacillati</taxon>
        <taxon>Bacillota</taxon>
        <taxon>Clostridia</taxon>
        <taxon>Eubacteriales</taxon>
        <taxon>Oscillospiraceae</taxon>
        <taxon>Solibaculum</taxon>
    </lineage>
</organism>
<dbReference type="CDD" id="cd21631">
    <property type="entry name" value="RHH_CopG_NikR-like"/>
    <property type="match status" value="1"/>
</dbReference>
<proteinExistence type="predicted"/>
<name>A0ABV1DYQ9_9FIRM</name>
<protein>
    <submittedName>
        <fullName evidence="1">Ribbon-helix-helix domain-containing protein</fullName>
    </submittedName>
</protein>
<dbReference type="SUPFAM" id="SSF47598">
    <property type="entry name" value="Ribbon-helix-helix"/>
    <property type="match status" value="1"/>
</dbReference>
<comment type="caution">
    <text evidence="1">The sequence shown here is derived from an EMBL/GenBank/DDBJ whole genome shotgun (WGS) entry which is preliminary data.</text>
</comment>
<dbReference type="Proteomes" id="UP001489509">
    <property type="component" value="Unassembled WGS sequence"/>
</dbReference>
<dbReference type="RefSeq" id="WP_349218613.1">
    <property type="nucleotide sequence ID" value="NZ_JBBMFD010000006.1"/>
</dbReference>
<dbReference type="EMBL" id="JBBMFD010000006">
    <property type="protein sequence ID" value="MEQ2440198.1"/>
    <property type="molecule type" value="Genomic_DNA"/>
</dbReference>
<evidence type="ECO:0000313" key="1">
    <source>
        <dbReference type="EMBL" id="MEQ2440198.1"/>
    </source>
</evidence>
<reference evidence="1 2" key="1">
    <citation type="submission" date="2024-03" db="EMBL/GenBank/DDBJ databases">
        <title>Human intestinal bacterial collection.</title>
        <authorList>
            <person name="Pauvert C."/>
            <person name="Hitch T.C.A."/>
            <person name="Clavel T."/>
        </authorList>
    </citation>
    <scope>NUCLEOTIDE SEQUENCE [LARGE SCALE GENOMIC DNA]</scope>
    <source>
        <strain evidence="1 2">CLA-JM-H44</strain>
    </source>
</reference>
<sequence>MSDFVPKPYKKDPITIRIDFEKLERIDKLAYKYNLSRSEFINQCIDYALDHIPDLTKQADEE</sequence>
<keyword evidence="2" id="KW-1185">Reference proteome</keyword>
<dbReference type="InterPro" id="IPR010985">
    <property type="entry name" value="Ribbon_hlx_hlx"/>
</dbReference>